<keyword evidence="6" id="KW-1185">Reference proteome</keyword>
<evidence type="ECO:0000256" key="1">
    <source>
        <dbReference type="ARBA" id="ARBA00022729"/>
    </source>
</evidence>
<dbReference type="Pfam" id="PF02638">
    <property type="entry name" value="GHL10"/>
    <property type="match status" value="1"/>
</dbReference>
<name>A0ABS4HCH0_9BACI</name>
<sequence length="555" mass="63458">MKKWISFLLITVLFMSLAMPVGAASDKGRQQVLSNLIENEDKKARVLWYDLSANIENLDTPEKVEDIVSKTANANIDTIILDIKNYTGFVGYNSDIAPHMSQSTIKNYSDFPEGYDLLATVLDEAHEQGLEVHVNVNVFSEGNTDYREGPAFENPEWQSQFYTATRVAETENGDTHEITGVNQERRTNDLVLFTPSEYDVSPSNRWGAEVQIEDGVITAIEDRAISGADGLEVPKNGAVLSAHGESRQWVLDNLNVGEAIDYDQTKSEIIPASEYPSFSTFTNPVREDVKNYELSIIEEIITNYAVDGMVLDRARYSNQYADFSDLSREKFEEYIGKSVTNWPEDIFEIEIEGTNENIVKGPLYKKWIEFRANNIQSFFQTAENVVHEYDEDLFFSTYVGSWYPLYYNEGVNWASKTYQPEFDWASEDYHKTGYAETLDYLMTGNYFYDVTVEEAEESGNPYWYSVEGAANLAMEAVNSSTLVYGSLYLNQYSGDPEQFRKAIRAVDDNSHGTMLFDLVYLEMFDWWNIVEEEFSNDTKPPHQNPAIMKMIREDK</sequence>
<dbReference type="RefSeq" id="WP_209479972.1">
    <property type="nucleotide sequence ID" value="NZ_JAGGKK010000005.1"/>
</dbReference>
<dbReference type="Proteomes" id="UP001519328">
    <property type="component" value="Unassembled WGS sequence"/>
</dbReference>
<gene>
    <name evidence="5" type="ORF">J2Z82_001345</name>
</gene>
<feature type="chain" id="PRO_5047251397" evidence="2">
    <location>
        <begin position="24"/>
        <end position="555"/>
    </location>
</feature>
<dbReference type="Gene3D" id="3.20.20.80">
    <property type="entry name" value="Glycosidases"/>
    <property type="match status" value="2"/>
</dbReference>
<dbReference type="SUPFAM" id="SSF51445">
    <property type="entry name" value="(Trans)glycosidases"/>
    <property type="match status" value="1"/>
</dbReference>
<feature type="signal peptide" evidence="2">
    <location>
        <begin position="1"/>
        <end position="23"/>
    </location>
</feature>
<keyword evidence="1 2" id="KW-0732">Signal</keyword>
<evidence type="ECO:0000313" key="5">
    <source>
        <dbReference type="EMBL" id="MBP1948409.1"/>
    </source>
</evidence>
<reference evidence="5 6" key="1">
    <citation type="submission" date="2021-03" db="EMBL/GenBank/DDBJ databases">
        <title>Genomic Encyclopedia of Type Strains, Phase IV (KMG-IV): sequencing the most valuable type-strain genomes for metagenomic binning, comparative biology and taxonomic classification.</title>
        <authorList>
            <person name="Goeker M."/>
        </authorList>
    </citation>
    <scope>NUCLEOTIDE SEQUENCE [LARGE SCALE GENOMIC DNA]</scope>
    <source>
        <strain evidence="5 6">DSM 21085</strain>
    </source>
</reference>
<dbReference type="InterPro" id="IPR052177">
    <property type="entry name" value="Divisome_Glycosyl_Hydrolase"/>
</dbReference>
<dbReference type="EMBL" id="JAGGKK010000005">
    <property type="protein sequence ID" value="MBP1948409.1"/>
    <property type="molecule type" value="Genomic_DNA"/>
</dbReference>
<dbReference type="InterPro" id="IPR017853">
    <property type="entry name" value="GH"/>
</dbReference>
<keyword evidence="5" id="KW-0449">Lipoprotein</keyword>
<feature type="domain" description="Glycosyl hydrolase-like 10" evidence="3">
    <location>
        <begin position="46"/>
        <end position="134"/>
    </location>
</feature>
<organism evidence="5 6">
    <name type="scientific">Virgibacillus litoralis</name>
    <dbReference type="NCBI Taxonomy" id="578221"/>
    <lineage>
        <taxon>Bacteria</taxon>
        <taxon>Bacillati</taxon>
        <taxon>Bacillota</taxon>
        <taxon>Bacilli</taxon>
        <taxon>Bacillales</taxon>
        <taxon>Bacillaceae</taxon>
        <taxon>Virgibacillus</taxon>
    </lineage>
</organism>
<dbReference type="PANTHER" id="PTHR43405:SF1">
    <property type="entry name" value="GLYCOSYL HYDROLASE DIGH"/>
    <property type="match status" value="1"/>
</dbReference>
<protein>
    <submittedName>
        <fullName evidence="5">Uncharacterized lipoprotein YddW (UPF0748 family)</fullName>
    </submittedName>
</protein>
<evidence type="ECO:0000259" key="4">
    <source>
        <dbReference type="Pfam" id="PF16373"/>
    </source>
</evidence>
<dbReference type="InterPro" id="IPR032280">
    <property type="entry name" value="DUF4985"/>
</dbReference>
<feature type="domain" description="DUF4985" evidence="4">
    <location>
        <begin position="421"/>
        <end position="532"/>
    </location>
</feature>
<proteinExistence type="predicted"/>
<dbReference type="InterPro" id="IPR003790">
    <property type="entry name" value="GHL10"/>
</dbReference>
<dbReference type="PANTHER" id="PTHR43405">
    <property type="entry name" value="GLYCOSYL HYDROLASE DIGH"/>
    <property type="match status" value="1"/>
</dbReference>
<dbReference type="Pfam" id="PF16373">
    <property type="entry name" value="DUF4985"/>
    <property type="match status" value="1"/>
</dbReference>
<accession>A0ABS4HCH0</accession>
<evidence type="ECO:0000256" key="2">
    <source>
        <dbReference type="SAM" id="SignalP"/>
    </source>
</evidence>
<evidence type="ECO:0000313" key="6">
    <source>
        <dbReference type="Proteomes" id="UP001519328"/>
    </source>
</evidence>
<evidence type="ECO:0000259" key="3">
    <source>
        <dbReference type="Pfam" id="PF02638"/>
    </source>
</evidence>
<comment type="caution">
    <text evidence="5">The sequence shown here is derived from an EMBL/GenBank/DDBJ whole genome shotgun (WGS) entry which is preliminary data.</text>
</comment>